<reference evidence="4" key="1">
    <citation type="submission" date="2023-07" db="EMBL/GenBank/DDBJ databases">
        <title>Novel species in the genus Lipingzhangella isolated from Sambhar Salt Lake.</title>
        <authorList>
            <person name="Jiya N."/>
            <person name="Kajale S."/>
            <person name="Sharma A."/>
        </authorList>
    </citation>
    <scope>NUCLEOTIDE SEQUENCE [LARGE SCALE GENOMIC DNA]</scope>
    <source>
        <strain evidence="4">LS1_29</strain>
    </source>
</reference>
<dbReference type="PANTHER" id="PTHR43437:SF3">
    <property type="entry name" value="HYDROXYACYL-THIOESTER DEHYDRATASE TYPE 2, MITOCHONDRIAL"/>
    <property type="match status" value="1"/>
</dbReference>
<proteinExistence type="inferred from homology"/>
<comment type="caution">
    <text evidence="3">The sequence shown here is derived from an EMBL/GenBank/DDBJ whole genome shotgun (WGS) entry which is preliminary data.</text>
</comment>
<organism evidence="3 4">
    <name type="scientific">Lipingzhangella rawalii</name>
    <dbReference type="NCBI Taxonomy" id="2055835"/>
    <lineage>
        <taxon>Bacteria</taxon>
        <taxon>Bacillati</taxon>
        <taxon>Actinomycetota</taxon>
        <taxon>Actinomycetes</taxon>
        <taxon>Streptosporangiales</taxon>
        <taxon>Nocardiopsidaceae</taxon>
        <taxon>Lipingzhangella</taxon>
    </lineage>
</organism>
<evidence type="ECO:0000259" key="2">
    <source>
        <dbReference type="Pfam" id="PF13452"/>
    </source>
</evidence>
<comment type="similarity">
    <text evidence="1">Belongs to the UPF0336 family.</text>
</comment>
<feature type="domain" description="FAS1-like dehydratase" evidence="2">
    <location>
        <begin position="7"/>
        <end position="137"/>
    </location>
</feature>
<dbReference type="InterPro" id="IPR050965">
    <property type="entry name" value="UPF0336/Enoyl-CoA_hydratase"/>
</dbReference>
<dbReference type="InterPro" id="IPR039569">
    <property type="entry name" value="FAS1-like_DH_region"/>
</dbReference>
<dbReference type="InterPro" id="IPR029069">
    <property type="entry name" value="HotDog_dom_sf"/>
</dbReference>
<dbReference type="Proteomes" id="UP001250214">
    <property type="component" value="Unassembled WGS sequence"/>
</dbReference>
<dbReference type="PANTHER" id="PTHR43437">
    <property type="entry name" value="HYDROXYACYL-THIOESTER DEHYDRATASE TYPE 2, MITOCHONDRIAL-RELATED"/>
    <property type="match status" value="1"/>
</dbReference>
<gene>
    <name evidence="3" type="ORF">RIF23_06680</name>
</gene>
<dbReference type="RefSeq" id="WP_310911502.1">
    <property type="nucleotide sequence ID" value="NZ_JAVLVT010000002.1"/>
</dbReference>
<evidence type="ECO:0000256" key="1">
    <source>
        <dbReference type="HAMAP-Rule" id="MF_00799"/>
    </source>
</evidence>
<dbReference type="SUPFAM" id="SSF54637">
    <property type="entry name" value="Thioesterase/thiol ester dehydrase-isomerase"/>
    <property type="match status" value="1"/>
</dbReference>
<name>A0ABU2H3U9_9ACTN</name>
<keyword evidence="4" id="KW-1185">Reference proteome</keyword>
<evidence type="ECO:0000313" key="3">
    <source>
        <dbReference type="EMBL" id="MDS1269978.1"/>
    </source>
</evidence>
<accession>A0ABU2H3U9</accession>
<dbReference type="InterPro" id="IPR016709">
    <property type="entry name" value="HadA-like"/>
</dbReference>
<protein>
    <recommendedName>
        <fullName evidence="1">UPF0336 protein RIF23_06680</fullName>
    </recommendedName>
</protein>
<sequence length="149" mass="16085">MAINQQLTGRVYPAPHPYEVTRGKIREFTTAIGDANPLYLDRAAAVEAGYPDVIAPPTFPIIVDMEAVGQAVVDPELNLDFARVVHAGQQFRYSRPLRAGDRVSTVTRIADIKALGRNEVITFESEITDEAGAHVVTAVNTLAVRGAGD</sequence>
<dbReference type="Gene3D" id="3.10.129.10">
    <property type="entry name" value="Hotdog Thioesterase"/>
    <property type="match status" value="1"/>
</dbReference>
<dbReference type="PIRSF" id="PIRSF018072">
    <property type="entry name" value="UCP018072"/>
    <property type="match status" value="1"/>
</dbReference>
<dbReference type="EMBL" id="JAVLVT010000002">
    <property type="protein sequence ID" value="MDS1269978.1"/>
    <property type="molecule type" value="Genomic_DNA"/>
</dbReference>
<dbReference type="HAMAP" id="MF_00799">
    <property type="entry name" value="UPF0336"/>
    <property type="match status" value="1"/>
</dbReference>
<dbReference type="Pfam" id="PF13452">
    <property type="entry name" value="FAS1_DH_region"/>
    <property type="match status" value="1"/>
</dbReference>
<dbReference type="CDD" id="cd03441">
    <property type="entry name" value="R_hydratase_like"/>
    <property type="match status" value="1"/>
</dbReference>
<evidence type="ECO:0000313" key="4">
    <source>
        <dbReference type="Proteomes" id="UP001250214"/>
    </source>
</evidence>